<evidence type="ECO:0000256" key="1">
    <source>
        <dbReference type="ARBA" id="ARBA00007664"/>
    </source>
</evidence>
<evidence type="ECO:0000313" key="9">
    <source>
        <dbReference type="RefSeq" id="XP_064071287.1"/>
    </source>
</evidence>
<keyword evidence="6" id="KW-0732">Signal</keyword>
<comment type="similarity">
    <text evidence="1">Belongs to the peptidase S1 family.</text>
</comment>
<dbReference type="InterPro" id="IPR043504">
    <property type="entry name" value="Peptidase_S1_PA_chymotrypsin"/>
</dbReference>
<keyword evidence="4" id="KW-0720">Serine protease</keyword>
<reference evidence="9" key="2">
    <citation type="submission" date="2025-08" db="UniProtKB">
        <authorList>
            <consortium name="RefSeq"/>
        </authorList>
    </citation>
    <scope>IDENTIFICATION</scope>
    <source>
        <tissue evidence="9">Whole body</tissue>
    </source>
</reference>
<dbReference type="PRINTS" id="PR00722">
    <property type="entry name" value="CHYMOTRYPSIN"/>
</dbReference>
<dbReference type="PROSITE" id="PS50240">
    <property type="entry name" value="TRYPSIN_DOM"/>
    <property type="match status" value="1"/>
</dbReference>
<evidence type="ECO:0000256" key="5">
    <source>
        <dbReference type="ARBA" id="ARBA00023157"/>
    </source>
</evidence>
<protein>
    <submittedName>
        <fullName evidence="9">Trypsin CFT-1-like</fullName>
    </submittedName>
</protein>
<dbReference type="CDD" id="cd00190">
    <property type="entry name" value="Tryp_SPc"/>
    <property type="match status" value="1"/>
</dbReference>
<dbReference type="InterPro" id="IPR050430">
    <property type="entry name" value="Peptidase_S1"/>
</dbReference>
<feature type="signal peptide" evidence="6">
    <location>
        <begin position="1"/>
        <end position="19"/>
    </location>
</feature>
<keyword evidence="2" id="KW-0645">Protease</keyword>
<dbReference type="SMART" id="SM00020">
    <property type="entry name" value="Tryp_SPc"/>
    <property type="match status" value="1"/>
</dbReference>
<feature type="chain" id="PRO_5047238655" evidence="6">
    <location>
        <begin position="20"/>
        <end position="256"/>
    </location>
</feature>
<dbReference type="Gene3D" id="2.40.10.10">
    <property type="entry name" value="Trypsin-like serine proteases"/>
    <property type="match status" value="1"/>
</dbReference>
<evidence type="ECO:0000256" key="4">
    <source>
        <dbReference type="ARBA" id="ARBA00022825"/>
    </source>
</evidence>
<reference evidence="8" key="1">
    <citation type="submission" date="2025-05" db="UniProtKB">
        <authorList>
            <consortium name="RefSeq"/>
        </authorList>
    </citation>
    <scope>NUCLEOTIDE SEQUENCE [LARGE SCALE GENOMIC DNA]</scope>
</reference>
<dbReference type="PANTHER" id="PTHR24276:SF91">
    <property type="entry name" value="AT26814P-RELATED"/>
    <property type="match status" value="1"/>
</dbReference>
<dbReference type="InterPro" id="IPR001314">
    <property type="entry name" value="Peptidase_S1A"/>
</dbReference>
<evidence type="ECO:0000256" key="6">
    <source>
        <dbReference type="SAM" id="SignalP"/>
    </source>
</evidence>
<dbReference type="SUPFAM" id="SSF50494">
    <property type="entry name" value="Trypsin-like serine proteases"/>
    <property type="match status" value="1"/>
</dbReference>
<dbReference type="GeneID" id="135193341"/>
<sequence>MRGVFMFTFLAMGLATVSSQASMRIMGGTLTNVESYPYITSLLRSQDMVTYRQTCAGSVLTSRHILSAAQCFIGDTTNNWRIRAGSTWANSGGTIYFTEQIVLHPNFNTRTFDSDLAIIRTTTPMDITNTVRVGSIAGTTYQIFDNQAVWAVGWGATSFGGAKSEQLRHVQIWTVNQQECKNRYAALMYSITDNMLCSGWLDVGGRDQCQDDAGGPLVHNSVIIGVSSWGHQCGLARYPGVNTRISRFTPWIQANT</sequence>
<dbReference type="InterPro" id="IPR009003">
    <property type="entry name" value="Peptidase_S1_PA"/>
</dbReference>
<proteinExistence type="inferred from homology"/>
<dbReference type="RefSeq" id="XP_064071287.1">
    <property type="nucleotide sequence ID" value="XM_064215217.1"/>
</dbReference>
<organism evidence="8 9">
    <name type="scientific">Vanessa tameamea</name>
    <name type="common">Kamehameha butterfly</name>
    <dbReference type="NCBI Taxonomy" id="334116"/>
    <lineage>
        <taxon>Eukaryota</taxon>
        <taxon>Metazoa</taxon>
        <taxon>Ecdysozoa</taxon>
        <taxon>Arthropoda</taxon>
        <taxon>Hexapoda</taxon>
        <taxon>Insecta</taxon>
        <taxon>Pterygota</taxon>
        <taxon>Neoptera</taxon>
        <taxon>Endopterygota</taxon>
        <taxon>Lepidoptera</taxon>
        <taxon>Glossata</taxon>
        <taxon>Ditrysia</taxon>
        <taxon>Papilionoidea</taxon>
        <taxon>Nymphalidae</taxon>
        <taxon>Nymphalinae</taxon>
        <taxon>Vanessa</taxon>
    </lineage>
</organism>
<keyword evidence="5" id="KW-1015">Disulfide bond</keyword>
<dbReference type="Proteomes" id="UP001652626">
    <property type="component" value="Chromosome 2"/>
</dbReference>
<evidence type="ECO:0000313" key="8">
    <source>
        <dbReference type="Proteomes" id="UP001652626"/>
    </source>
</evidence>
<dbReference type="PANTHER" id="PTHR24276">
    <property type="entry name" value="POLYSERASE-RELATED"/>
    <property type="match status" value="1"/>
</dbReference>
<keyword evidence="8" id="KW-1185">Reference proteome</keyword>
<name>A0ABM4AJ03_VANTA</name>
<dbReference type="Pfam" id="PF00089">
    <property type="entry name" value="Trypsin"/>
    <property type="match status" value="1"/>
</dbReference>
<keyword evidence="3" id="KW-0378">Hydrolase</keyword>
<evidence type="ECO:0000259" key="7">
    <source>
        <dbReference type="PROSITE" id="PS50240"/>
    </source>
</evidence>
<dbReference type="InterPro" id="IPR001254">
    <property type="entry name" value="Trypsin_dom"/>
</dbReference>
<evidence type="ECO:0000256" key="2">
    <source>
        <dbReference type="ARBA" id="ARBA00022670"/>
    </source>
</evidence>
<feature type="domain" description="Peptidase S1" evidence="7">
    <location>
        <begin position="25"/>
        <end position="256"/>
    </location>
</feature>
<evidence type="ECO:0000256" key="3">
    <source>
        <dbReference type="ARBA" id="ARBA00022801"/>
    </source>
</evidence>
<accession>A0ABM4AJ03</accession>
<gene>
    <name evidence="9" type="primary">LOC135193341</name>
</gene>